<evidence type="ECO:0000259" key="3">
    <source>
        <dbReference type="Pfam" id="PF14417"/>
    </source>
</evidence>
<dbReference type="Pfam" id="PF13581">
    <property type="entry name" value="HATPase_c_2"/>
    <property type="match status" value="1"/>
</dbReference>
<name>A0A934V1U6_9PSEU</name>
<dbReference type="Gene3D" id="3.30.565.10">
    <property type="entry name" value="Histidine kinase-like ATPase, C-terminal domain"/>
    <property type="match status" value="1"/>
</dbReference>
<sequence>MTTGPDDAGLRHQAALFASDAEFLELVLPFLRDGHEAGEPTVVALDEERTGLVEAALGTGLDVTFLESATRYSGPAHTVDAYRKMFASYLEEDTERVRLVGGIPLSPWTRTGPGGRTTKRQLRVPGPGGVPGQARGRRGRPRNTHARRRTGRSAAEGRPPRGAEPRRDHPAPGGPGRGFRLRGERDGHERDRPRPLARSRLWAAPERLVATVSDRGHGPGDPVVGLLPVADSPSGGVGLWLVHQICDHVTLGRDDDGFTVRMIVGTRVTRWGSSS</sequence>
<dbReference type="Pfam" id="PF14417">
    <property type="entry name" value="MEDS"/>
    <property type="match status" value="1"/>
</dbReference>
<comment type="caution">
    <text evidence="4">The sequence shown here is derived from an EMBL/GenBank/DDBJ whole genome shotgun (WGS) entry which is preliminary data.</text>
</comment>
<feature type="compositionally biased region" description="Basic and acidic residues" evidence="1">
    <location>
        <begin position="181"/>
        <end position="194"/>
    </location>
</feature>
<organism evidence="4 5">
    <name type="scientific">Prauserella cavernicola</name>
    <dbReference type="NCBI Taxonomy" id="2800127"/>
    <lineage>
        <taxon>Bacteria</taxon>
        <taxon>Bacillati</taxon>
        <taxon>Actinomycetota</taxon>
        <taxon>Actinomycetes</taxon>
        <taxon>Pseudonocardiales</taxon>
        <taxon>Pseudonocardiaceae</taxon>
        <taxon>Prauserella</taxon>
    </lineage>
</organism>
<dbReference type="Proteomes" id="UP000635245">
    <property type="component" value="Unassembled WGS sequence"/>
</dbReference>
<dbReference type="InterPro" id="IPR036890">
    <property type="entry name" value="HATPase_C_sf"/>
</dbReference>
<feature type="domain" description="Histidine kinase/HSP90-like ATPase" evidence="2">
    <location>
        <begin position="190"/>
        <end position="263"/>
    </location>
</feature>
<dbReference type="CDD" id="cd16936">
    <property type="entry name" value="HATPase_RsbW-like"/>
    <property type="match status" value="1"/>
</dbReference>
<reference evidence="4" key="1">
    <citation type="submission" date="2020-12" db="EMBL/GenBank/DDBJ databases">
        <title>Prauserella sp. ASG 168, a novel actinomycete isolated from cave rock.</title>
        <authorList>
            <person name="Suriyachadkun C."/>
        </authorList>
    </citation>
    <scope>NUCLEOTIDE SEQUENCE</scope>
    <source>
        <strain evidence="4">ASG 168</strain>
    </source>
</reference>
<feature type="domain" description="MEDS" evidence="3">
    <location>
        <begin position="11"/>
        <end position="101"/>
    </location>
</feature>
<dbReference type="InterPro" id="IPR003594">
    <property type="entry name" value="HATPase_dom"/>
</dbReference>
<accession>A0A934V1U6</accession>
<gene>
    <name evidence="4" type="ORF">JHE00_06245</name>
</gene>
<evidence type="ECO:0000313" key="5">
    <source>
        <dbReference type="Proteomes" id="UP000635245"/>
    </source>
</evidence>
<keyword evidence="5" id="KW-1185">Reference proteome</keyword>
<evidence type="ECO:0000256" key="1">
    <source>
        <dbReference type="SAM" id="MobiDB-lite"/>
    </source>
</evidence>
<dbReference type="RefSeq" id="WP_200315579.1">
    <property type="nucleotide sequence ID" value="NZ_JAENJH010000001.1"/>
</dbReference>
<proteinExistence type="predicted"/>
<feature type="compositionally biased region" description="Basic and acidic residues" evidence="1">
    <location>
        <begin position="158"/>
        <end position="170"/>
    </location>
</feature>
<feature type="region of interest" description="Disordered" evidence="1">
    <location>
        <begin position="105"/>
        <end position="197"/>
    </location>
</feature>
<dbReference type="AlphaFoldDB" id="A0A934V1U6"/>
<protein>
    <submittedName>
        <fullName evidence="4">MEDS domain-containing protein</fullName>
    </submittedName>
</protein>
<feature type="compositionally biased region" description="Basic residues" evidence="1">
    <location>
        <begin position="135"/>
        <end position="151"/>
    </location>
</feature>
<evidence type="ECO:0000259" key="2">
    <source>
        <dbReference type="Pfam" id="PF13581"/>
    </source>
</evidence>
<dbReference type="InterPro" id="IPR025847">
    <property type="entry name" value="MEDS_domain"/>
</dbReference>
<evidence type="ECO:0000313" key="4">
    <source>
        <dbReference type="EMBL" id="MBK1783926.1"/>
    </source>
</evidence>
<dbReference type="EMBL" id="JAENJH010000001">
    <property type="protein sequence ID" value="MBK1783926.1"/>
    <property type="molecule type" value="Genomic_DNA"/>
</dbReference>